<name>A0AAV3PMR9_LITER</name>
<proteinExistence type="predicted"/>
<keyword evidence="3" id="KW-1185">Reference proteome</keyword>
<reference evidence="2 3" key="1">
    <citation type="submission" date="2024-01" db="EMBL/GenBank/DDBJ databases">
        <title>The complete chloroplast genome sequence of Lithospermum erythrorhizon: insights into the phylogenetic relationship among Boraginaceae species and the maternal lineages of purple gromwells.</title>
        <authorList>
            <person name="Okada T."/>
            <person name="Watanabe K."/>
        </authorList>
    </citation>
    <scope>NUCLEOTIDE SEQUENCE [LARGE SCALE GENOMIC DNA]</scope>
</reference>
<comment type="caution">
    <text evidence="2">The sequence shown here is derived from an EMBL/GenBank/DDBJ whole genome shotgun (WGS) entry which is preliminary data.</text>
</comment>
<feature type="compositionally biased region" description="Acidic residues" evidence="1">
    <location>
        <begin position="314"/>
        <end position="343"/>
    </location>
</feature>
<organism evidence="2 3">
    <name type="scientific">Lithospermum erythrorhizon</name>
    <name type="common">Purple gromwell</name>
    <name type="synonym">Lithospermum officinale var. erythrorhizon</name>
    <dbReference type="NCBI Taxonomy" id="34254"/>
    <lineage>
        <taxon>Eukaryota</taxon>
        <taxon>Viridiplantae</taxon>
        <taxon>Streptophyta</taxon>
        <taxon>Embryophyta</taxon>
        <taxon>Tracheophyta</taxon>
        <taxon>Spermatophyta</taxon>
        <taxon>Magnoliopsida</taxon>
        <taxon>eudicotyledons</taxon>
        <taxon>Gunneridae</taxon>
        <taxon>Pentapetalae</taxon>
        <taxon>asterids</taxon>
        <taxon>lamiids</taxon>
        <taxon>Boraginales</taxon>
        <taxon>Boraginaceae</taxon>
        <taxon>Boraginoideae</taxon>
        <taxon>Lithospermeae</taxon>
        <taxon>Lithospermum</taxon>
    </lineage>
</organism>
<protein>
    <submittedName>
        <fullName evidence="2">Uncharacterized protein</fullName>
    </submittedName>
</protein>
<feature type="region of interest" description="Disordered" evidence="1">
    <location>
        <begin position="313"/>
        <end position="343"/>
    </location>
</feature>
<evidence type="ECO:0000313" key="3">
    <source>
        <dbReference type="Proteomes" id="UP001454036"/>
    </source>
</evidence>
<dbReference type="EMBL" id="BAABME010001990">
    <property type="protein sequence ID" value="GAA0152476.1"/>
    <property type="molecule type" value="Genomic_DNA"/>
</dbReference>
<dbReference type="Proteomes" id="UP001454036">
    <property type="component" value="Unassembled WGS sequence"/>
</dbReference>
<dbReference type="AlphaFoldDB" id="A0AAV3PMR9"/>
<gene>
    <name evidence="2" type="ORF">LIER_10949</name>
</gene>
<sequence length="343" mass="39009">MLYSEKPGKASPTRWHKYWFMAKDAFSDDVPYTFSINYTTVEAEDSEVTKAEFQKLVDGFPKPLPLKTFCDPDVVVKAGLCKGPNNFPNMSLGELLLFKKDKPSFPAINGFQGFRGCPLAAAKLHAEVLRVMKVQSPTRLHQQFAHYQLRATEAAYAMSFQWAELERVAGEFEHPKSFLGEEMRKEELKSNHAATERKLTSELEVVKANSRKMASDLEKSRDDLSRVQSRMHGCMIEKEDLQSRLAKVEDPATFVVEDFKVSHEYLELLKRNTATLVRGFYQNVHADFPSISSHIYKYVCDLGEDYMVDLFDNIPDDEDEGLGADNDEEDEGDEDGDGEDDTE</sequence>
<evidence type="ECO:0000313" key="2">
    <source>
        <dbReference type="EMBL" id="GAA0152476.1"/>
    </source>
</evidence>
<accession>A0AAV3PMR9</accession>
<evidence type="ECO:0000256" key="1">
    <source>
        <dbReference type="SAM" id="MobiDB-lite"/>
    </source>
</evidence>